<evidence type="ECO:0000256" key="6">
    <source>
        <dbReference type="ARBA" id="ARBA00022839"/>
    </source>
</evidence>
<gene>
    <name evidence="17" type="ORF">FKZ61_03065</name>
</gene>
<evidence type="ECO:0000256" key="13">
    <source>
        <dbReference type="ARBA" id="ARBA00048988"/>
    </source>
</evidence>
<dbReference type="PANTHER" id="PTHR11070">
    <property type="entry name" value="UVRD / RECB / PCRA DNA HELICASE FAMILY MEMBER"/>
    <property type="match status" value="1"/>
</dbReference>
<dbReference type="FunCoup" id="A0A540VL18">
    <property type="interactions" value="7"/>
</dbReference>
<evidence type="ECO:0000313" key="18">
    <source>
        <dbReference type="Proteomes" id="UP000317371"/>
    </source>
</evidence>
<evidence type="ECO:0000259" key="16">
    <source>
        <dbReference type="PROSITE" id="PS51217"/>
    </source>
</evidence>
<dbReference type="PANTHER" id="PTHR11070:SF48">
    <property type="entry name" value="ATP-DEPENDENT HELICASE_NUCLEASE SUBUNIT A"/>
    <property type="match status" value="1"/>
</dbReference>
<dbReference type="SUPFAM" id="SSF52540">
    <property type="entry name" value="P-loop containing nucleoside triphosphate hydrolases"/>
    <property type="match status" value="1"/>
</dbReference>
<dbReference type="GO" id="GO:0000725">
    <property type="term" value="P:recombinational repair"/>
    <property type="evidence" value="ECO:0007669"/>
    <property type="project" value="TreeGrafter"/>
</dbReference>
<keyword evidence="18" id="KW-1185">Reference proteome</keyword>
<reference evidence="17 18" key="1">
    <citation type="submission" date="2019-06" db="EMBL/GenBank/DDBJ databases">
        <title>Genome sequence of Litorilinea aerophila BAA-2444.</title>
        <authorList>
            <person name="Maclea K.S."/>
            <person name="Maurais E.G."/>
            <person name="Iannazzi L.C."/>
        </authorList>
    </citation>
    <scope>NUCLEOTIDE SEQUENCE [LARGE SCALE GENOMIC DNA]</scope>
    <source>
        <strain evidence="17 18">ATCC BAA-2444</strain>
    </source>
</reference>
<dbReference type="GO" id="GO:0005524">
    <property type="term" value="F:ATP binding"/>
    <property type="evidence" value="ECO:0007669"/>
    <property type="project" value="UniProtKB-UniRule"/>
</dbReference>
<evidence type="ECO:0000256" key="3">
    <source>
        <dbReference type="ARBA" id="ARBA00022763"/>
    </source>
</evidence>
<evidence type="ECO:0000256" key="12">
    <source>
        <dbReference type="ARBA" id="ARBA00034808"/>
    </source>
</evidence>
<evidence type="ECO:0000256" key="5">
    <source>
        <dbReference type="ARBA" id="ARBA00022806"/>
    </source>
</evidence>
<dbReference type="InterPro" id="IPR014016">
    <property type="entry name" value="UvrD-like_ATP-bd"/>
</dbReference>
<proteinExistence type="predicted"/>
<dbReference type="GO" id="GO:0005829">
    <property type="term" value="C:cytosol"/>
    <property type="evidence" value="ECO:0007669"/>
    <property type="project" value="TreeGrafter"/>
</dbReference>
<dbReference type="InterPro" id="IPR027417">
    <property type="entry name" value="P-loop_NTPase"/>
</dbReference>
<dbReference type="GO" id="GO:0043138">
    <property type="term" value="F:3'-5' DNA helicase activity"/>
    <property type="evidence" value="ECO:0007669"/>
    <property type="project" value="UniProtKB-EC"/>
</dbReference>
<dbReference type="Gene3D" id="3.40.50.300">
    <property type="entry name" value="P-loop containing nucleotide triphosphate hydrolases"/>
    <property type="match status" value="4"/>
</dbReference>
<dbReference type="InParanoid" id="A0A540VL18"/>
<evidence type="ECO:0000256" key="2">
    <source>
        <dbReference type="ARBA" id="ARBA00022741"/>
    </source>
</evidence>
<evidence type="ECO:0000256" key="10">
    <source>
        <dbReference type="ARBA" id="ARBA00023235"/>
    </source>
</evidence>
<dbReference type="SUPFAM" id="SSF52980">
    <property type="entry name" value="Restriction endonuclease-like"/>
    <property type="match status" value="1"/>
</dbReference>
<dbReference type="Gene3D" id="3.90.320.10">
    <property type="match status" value="1"/>
</dbReference>
<sequence>MMSTAPSPTPQQALAIQTLDRSLVVEAGAGTGKTWVLVARYLHLLAQHPEWPLESLVAITFTEKAAREMRNRIRAGVEERAQNAPPHSPWQQRRQQLDQLQVSTIHSLCARILRENAIAAGLDPAFQVLEEDEAGLLAEEAIRQTLATLGETVDHPALPLFASLRVQQIRDIMADLLAQRGTVQQRFDRLDDREALLARWAREVERARERRWQQALQACPELAAALEELPQMDALPAGDKLTPHVQAAQRGCHHLGRGEWMAALEACNTINLRGGAARNWGKERLAWVKAMLRALRDHLKELQKARLLEGIGPLDEQAADSLLAWRALWDELTRTYDGLKEERHALDFDDLERHTVRLLHQQPRSERLQAFLDGIHHVMVDEFQDTNPIQQQILAVLAPPDAPGRLFVVGDAKQSIYRFRQAQVQIFHQMGQQVEQATGQAPIPLNRSFRTHQELVHACNHLFDRLFQPLDGLAHRPYEARPGPLTAARPTPPDAPPPVELWILPAEDGDGERIDANTGRRWEAHLLAERLLSLQADGVPIWDKRRGCYRPFQFQDAAILFRATTSLPLYEEVFQQRGLPYLTVSGRGYYDRPEVRNLLVLLAALHNPGDDFSLAAALRSPLFGLSDETLYRLRWRDGENRRPAEPRPLRAALADPPPTDQDEEIAHAHTVLKHLWSIAGRVDVWQLLRTALDHTGYEVALALQAQPGQGSDRPLSNVQKLLAMAREKGGASLSDFLRRVSDLRAAEAREGEALGREPEGGAVRLMSIHASKGLEFPVVAVADLGRRSTRQGGYILHDPQIGLVCRVLDENGDWQEPASYCWGKAEIQQMEEAESRRLLYVACTRAADRLILSGQMTAQASTNWLAQILDAWEIEATGPEVAEWSCQADDGSAPAFRIRIHRPAAPPPARRPARPMASLSPTLTAMPALCRPVPVVPGAVTRSVTTLLQDMEQAAVEEDGPLPLWPAVPPPQPGHTARPVSRYLLGNLVHQALARWTILELDGEALRSSLARIARQLGVIGPDQVEDAVRRARRLLAGLQRSPLFSQIQRARRRLHEVPFTLTTGQGVLHGTLDLLFEDEEGWWLVDWKSEWVEAGAIRQKAASFRPQLAIYHHAARRILGIAPRTGVCLLAASAAVHWYPAEELAEEAASLGLS</sequence>
<dbReference type="InterPro" id="IPR011604">
    <property type="entry name" value="PDDEXK-like_dom_sf"/>
</dbReference>
<dbReference type="GO" id="GO:0033202">
    <property type="term" value="C:DNA helicase complex"/>
    <property type="evidence" value="ECO:0007669"/>
    <property type="project" value="TreeGrafter"/>
</dbReference>
<evidence type="ECO:0000313" key="17">
    <source>
        <dbReference type="EMBL" id="TQE97412.1"/>
    </source>
</evidence>
<dbReference type="Proteomes" id="UP000317371">
    <property type="component" value="Unassembled WGS sequence"/>
</dbReference>
<keyword evidence="10" id="KW-0413">Isomerase</keyword>
<organism evidence="17 18">
    <name type="scientific">Litorilinea aerophila</name>
    <dbReference type="NCBI Taxonomy" id="1204385"/>
    <lineage>
        <taxon>Bacteria</taxon>
        <taxon>Bacillati</taxon>
        <taxon>Chloroflexota</taxon>
        <taxon>Caldilineae</taxon>
        <taxon>Caldilineales</taxon>
        <taxon>Caldilineaceae</taxon>
        <taxon>Litorilinea</taxon>
    </lineage>
</organism>
<keyword evidence="7 14" id="KW-0067">ATP-binding</keyword>
<dbReference type="OrthoDB" id="9810135at2"/>
<evidence type="ECO:0000259" key="15">
    <source>
        <dbReference type="PROSITE" id="PS51198"/>
    </source>
</evidence>
<feature type="domain" description="UvrD-like helicase C-terminal" evidence="16">
    <location>
        <begin position="468"/>
        <end position="773"/>
    </location>
</feature>
<feature type="binding site" evidence="14">
    <location>
        <begin position="27"/>
        <end position="34"/>
    </location>
    <ligand>
        <name>ATP</name>
        <dbReference type="ChEBI" id="CHEBI:30616"/>
    </ligand>
</feature>
<keyword evidence="9" id="KW-0234">DNA repair</keyword>
<dbReference type="Pfam" id="PF00580">
    <property type="entry name" value="UvrD-helicase"/>
    <property type="match status" value="1"/>
</dbReference>
<protein>
    <recommendedName>
        <fullName evidence="12">DNA 3'-5' helicase</fullName>
        <ecNumber evidence="12">5.6.2.4</ecNumber>
    </recommendedName>
</protein>
<evidence type="ECO:0000256" key="11">
    <source>
        <dbReference type="ARBA" id="ARBA00034617"/>
    </source>
</evidence>
<evidence type="ECO:0000256" key="14">
    <source>
        <dbReference type="PROSITE-ProRule" id="PRU00560"/>
    </source>
</evidence>
<dbReference type="EC" id="5.6.2.4" evidence="12"/>
<name>A0A540VL18_9CHLR</name>
<dbReference type="InterPro" id="IPR038726">
    <property type="entry name" value="PDDEXK_AddAB-type"/>
</dbReference>
<keyword evidence="6" id="KW-0269">Exonuclease</keyword>
<keyword evidence="4 14" id="KW-0378">Hydrolase</keyword>
<dbReference type="InterPro" id="IPR000212">
    <property type="entry name" value="DNA_helicase_UvrD/REP"/>
</dbReference>
<dbReference type="AlphaFoldDB" id="A0A540VL18"/>
<dbReference type="GO" id="GO:0004527">
    <property type="term" value="F:exonuclease activity"/>
    <property type="evidence" value="ECO:0007669"/>
    <property type="project" value="UniProtKB-KW"/>
</dbReference>
<keyword evidence="3" id="KW-0227">DNA damage</keyword>
<feature type="domain" description="UvrD-like helicase ATP-binding" evidence="15">
    <location>
        <begin position="6"/>
        <end position="452"/>
    </location>
</feature>
<comment type="catalytic activity">
    <reaction evidence="13">
        <text>ATP + H2O = ADP + phosphate + H(+)</text>
        <dbReference type="Rhea" id="RHEA:13065"/>
        <dbReference type="ChEBI" id="CHEBI:15377"/>
        <dbReference type="ChEBI" id="CHEBI:15378"/>
        <dbReference type="ChEBI" id="CHEBI:30616"/>
        <dbReference type="ChEBI" id="CHEBI:43474"/>
        <dbReference type="ChEBI" id="CHEBI:456216"/>
        <dbReference type="EC" id="5.6.2.4"/>
    </reaction>
</comment>
<keyword evidence="8" id="KW-0238">DNA-binding</keyword>
<comment type="caution">
    <text evidence="17">The sequence shown here is derived from an EMBL/GenBank/DDBJ whole genome shotgun (WGS) entry which is preliminary data.</text>
</comment>
<keyword evidence="5 14" id="KW-0347">Helicase</keyword>
<dbReference type="Pfam" id="PF13361">
    <property type="entry name" value="UvrD_C"/>
    <property type="match status" value="2"/>
</dbReference>
<evidence type="ECO:0000256" key="4">
    <source>
        <dbReference type="ARBA" id="ARBA00022801"/>
    </source>
</evidence>
<accession>A0A540VL18</accession>
<dbReference type="PROSITE" id="PS51217">
    <property type="entry name" value="UVRD_HELICASE_CTER"/>
    <property type="match status" value="1"/>
</dbReference>
<evidence type="ECO:0000256" key="8">
    <source>
        <dbReference type="ARBA" id="ARBA00023125"/>
    </source>
</evidence>
<keyword evidence="2 14" id="KW-0547">Nucleotide-binding</keyword>
<evidence type="ECO:0000256" key="9">
    <source>
        <dbReference type="ARBA" id="ARBA00023204"/>
    </source>
</evidence>
<dbReference type="InterPro" id="IPR014017">
    <property type="entry name" value="DNA_helicase_UvrD-like_C"/>
</dbReference>
<comment type="catalytic activity">
    <reaction evidence="11">
        <text>Couples ATP hydrolysis with the unwinding of duplex DNA by translocating in the 3'-5' direction.</text>
        <dbReference type="EC" id="5.6.2.4"/>
    </reaction>
</comment>
<dbReference type="InterPro" id="IPR011335">
    <property type="entry name" value="Restrct_endonuc-II-like"/>
</dbReference>
<dbReference type="Pfam" id="PF12705">
    <property type="entry name" value="PDDEXK_1"/>
    <property type="match status" value="1"/>
</dbReference>
<dbReference type="PROSITE" id="PS51198">
    <property type="entry name" value="UVRD_HELICASE_ATP_BIND"/>
    <property type="match status" value="1"/>
</dbReference>
<keyword evidence="1" id="KW-0540">Nuclease</keyword>
<dbReference type="EMBL" id="VIGC01000003">
    <property type="protein sequence ID" value="TQE97412.1"/>
    <property type="molecule type" value="Genomic_DNA"/>
</dbReference>
<evidence type="ECO:0000256" key="1">
    <source>
        <dbReference type="ARBA" id="ARBA00022722"/>
    </source>
</evidence>
<evidence type="ECO:0000256" key="7">
    <source>
        <dbReference type="ARBA" id="ARBA00022840"/>
    </source>
</evidence>
<dbReference type="GO" id="GO:0003677">
    <property type="term" value="F:DNA binding"/>
    <property type="evidence" value="ECO:0007669"/>
    <property type="project" value="UniProtKB-KW"/>
</dbReference>